<evidence type="ECO:0000313" key="3">
    <source>
        <dbReference type="Proteomes" id="UP000722791"/>
    </source>
</evidence>
<name>A0A8J4G5H7_9CHLO</name>
<feature type="region of interest" description="Disordered" evidence="1">
    <location>
        <begin position="839"/>
        <end position="878"/>
    </location>
</feature>
<gene>
    <name evidence="2" type="ORF">Vretimale_5191</name>
</gene>
<feature type="region of interest" description="Disordered" evidence="1">
    <location>
        <begin position="745"/>
        <end position="764"/>
    </location>
</feature>
<dbReference type="Proteomes" id="UP000722791">
    <property type="component" value="Unassembled WGS sequence"/>
</dbReference>
<sequence length="962" mass="100976">MFASGLGQLRLQNLHGADSKRRQSTHPHNTRLSILEPHDVRCCVRSACCLRQATMARQPPKPCRCFRRFSTILYGDVPCHRPHSQPHQQTHLEVVVAVTAAAASGARDVASIPGASSVPHPRHFTPLRPVRANYGLSRQQGPQQPPLASSPPKPSWKPPPPGQGHGRMAASADGRAILIAIRNSETLDELLELLRNHEGDFNIRHLDAALDRLSRLAAAADADDGGDGGSSGFAAVAAARAAGARMLLNVLGSSAGASYDGAGTAVEAAAAALTPRDCASVLSALARLELKPPTDVAALLQGRLLAQLNAASVRDVAQLLHGSAKLRLGVAPGAVSELLRRLDGELAVAGKPQDVSMVLWSLASLELSSPPLEWIHRLTAQLPVSRLGTFTPQALSNSVWALARLGYQPGAVWLAAVVAASERRLESFTTPELVNLLWAFAVLRYMPGESWMTGTLGLLRNRAAGMSPQDVSTLCWSLAVLKVRPGLPLLQRLVARALSVRRAMGPQSLVNTLWGLSRLRVQLPERAVALLLQGGLGATALYGTSGTMTSSTAIIGSSGGSDVSSRGRYSRLSGAKAVLSAAAASPAELAGAALVLAHCRHVPPYSWLVRYCAAVARQLHLFGPRELSTLLYGIGRLGPMGLRVDSRWLDRLLAEVERMAAPPPPSPMQADSCTNPPGMALRHRLKLDVVAAAAVEHDYAGGGGGGGGAVFAILENRAAEAAVAAEVRQECAASAAVHSGLNSASTHLSSAVSPPPRRRQHDHDQLPGTERLSAAQLAILLWAVARLGHKPPGAWVAAMARQVAARLEEFEAREIATTIRALQELAPATAAPYSCCSDVRRRSRSGGKWRGKGHSVDTNGPSPCDNGSSDTSTSNDGSCGEAVAGLAIRLAAKLPERNLYSTLRAASLSYGSGMPYATIADQLITDVYSVRSLGLLQGGGADAGGEGKDEGGQERPNGHTGA</sequence>
<dbReference type="InterPro" id="IPR050870">
    <property type="entry name" value="FAST_kinase"/>
</dbReference>
<feature type="compositionally biased region" description="Basic and acidic residues" evidence="1">
    <location>
        <begin position="945"/>
        <end position="962"/>
    </location>
</feature>
<dbReference type="GO" id="GO:0005759">
    <property type="term" value="C:mitochondrial matrix"/>
    <property type="evidence" value="ECO:0007669"/>
    <property type="project" value="TreeGrafter"/>
</dbReference>
<feature type="compositionally biased region" description="Pro residues" evidence="1">
    <location>
        <begin position="143"/>
        <end position="162"/>
    </location>
</feature>
<dbReference type="GO" id="GO:0003723">
    <property type="term" value="F:RNA binding"/>
    <property type="evidence" value="ECO:0007669"/>
    <property type="project" value="TreeGrafter"/>
</dbReference>
<dbReference type="PANTHER" id="PTHR21228:SF40">
    <property type="entry name" value="LD45607P"/>
    <property type="match status" value="1"/>
</dbReference>
<feature type="compositionally biased region" description="Low complexity" evidence="1">
    <location>
        <begin position="864"/>
        <end position="878"/>
    </location>
</feature>
<reference evidence="2" key="1">
    <citation type="journal article" date="2021" name="Proc. Natl. Acad. Sci. U.S.A.">
        <title>Three genomes in the algal genus Volvox reveal the fate of a haploid sex-determining region after a transition to homothallism.</title>
        <authorList>
            <person name="Yamamoto K."/>
            <person name="Hamaji T."/>
            <person name="Kawai-Toyooka H."/>
            <person name="Matsuzaki R."/>
            <person name="Takahashi F."/>
            <person name="Nishimura Y."/>
            <person name="Kawachi M."/>
            <person name="Noguchi H."/>
            <person name="Minakuchi Y."/>
            <person name="Umen J.G."/>
            <person name="Toyoda A."/>
            <person name="Nozaki H."/>
        </authorList>
    </citation>
    <scope>NUCLEOTIDE SEQUENCE</scope>
    <source>
        <strain evidence="2">NIES-3785</strain>
    </source>
</reference>
<dbReference type="GO" id="GO:0000963">
    <property type="term" value="P:mitochondrial RNA processing"/>
    <property type="evidence" value="ECO:0007669"/>
    <property type="project" value="TreeGrafter"/>
</dbReference>
<comment type="caution">
    <text evidence="2">The sequence shown here is derived from an EMBL/GenBank/DDBJ whole genome shotgun (WGS) entry which is preliminary data.</text>
</comment>
<dbReference type="EMBL" id="BNCQ01000007">
    <property type="protein sequence ID" value="GIM00417.1"/>
    <property type="molecule type" value="Genomic_DNA"/>
</dbReference>
<dbReference type="GO" id="GO:0009507">
    <property type="term" value="C:chloroplast"/>
    <property type="evidence" value="ECO:0007669"/>
    <property type="project" value="GOC"/>
</dbReference>
<dbReference type="GO" id="GO:1901259">
    <property type="term" value="P:chloroplast rRNA processing"/>
    <property type="evidence" value="ECO:0007669"/>
    <property type="project" value="TreeGrafter"/>
</dbReference>
<feature type="region of interest" description="Disordered" evidence="1">
    <location>
        <begin position="939"/>
        <end position="962"/>
    </location>
</feature>
<evidence type="ECO:0000313" key="2">
    <source>
        <dbReference type="EMBL" id="GIM00417.1"/>
    </source>
</evidence>
<dbReference type="OrthoDB" id="552255at2759"/>
<dbReference type="GO" id="GO:0035770">
    <property type="term" value="C:ribonucleoprotein granule"/>
    <property type="evidence" value="ECO:0007669"/>
    <property type="project" value="TreeGrafter"/>
</dbReference>
<accession>A0A8J4G5H7</accession>
<protein>
    <submittedName>
        <fullName evidence="2">Uncharacterized protein</fullName>
    </submittedName>
</protein>
<feature type="compositionally biased region" description="Basic residues" evidence="1">
    <location>
        <begin position="841"/>
        <end position="853"/>
    </location>
</feature>
<proteinExistence type="predicted"/>
<evidence type="ECO:0000256" key="1">
    <source>
        <dbReference type="SAM" id="MobiDB-lite"/>
    </source>
</evidence>
<dbReference type="AlphaFoldDB" id="A0A8J4G5H7"/>
<organism evidence="2 3">
    <name type="scientific">Volvox reticuliferus</name>
    <dbReference type="NCBI Taxonomy" id="1737510"/>
    <lineage>
        <taxon>Eukaryota</taxon>
        <taxon>Viridiplantae</taxon>
        <taxon>Chlorophyta</taxon>
        <taxon>core chlorophytes</taxon>
        <taxon>Chlorophyceae</taxon>
        <taxon>CS clade</taxon>
        <taxon>Chlamydomonadales</taxon>
        <taxon>Volvocaceae</taxon>
        <taxon>Volvox</taxon>
    </lineage>
</organism>
<dbReference type="GO" id="GO:0044528">
    <property type="term" value="P:regulation of mitochondrial mRNA stability"/>
    <property type="evidence" value="ECO:0007669"/>
    <property type="project" value="TreeGrafter"/>
</dbReference>
<dbReference type="PANTHER" id="PTHR21228">
    <property type="entry name" value="FAST LEU-RICH DOMAIN-CONTAINING"/>
    <property type="match status" value="1"/>
</dbReference>
<feature type="region of interest" description="Disordered" evidence="1">
    <location>
        <begin position="136"/>
        <end position="169"/>
    </location>
</feature>